<organism evidence="1 2">
    <name type="scientific">Endocarpon pusillum</name>
    <dbReference type="NCBI Taxonomy" id="364733"/>
    <lineage>
        <taxon>Eukaryota</taxon>
        <taxon>Fungi</taxon>
        <taxon>Dikarya</taxon>
        <taxon>Ascomycota</taxon>
        <taxon>Pezizomycotina</taxon>
        <taxon>Eurotiomycetes</taxon>
        <taxon>Chaetothyriomycetidae</taxon>
        <taxon>Verrucariales</taxon>
        <taxon>Verrucariaceae</taxon>
        <taxon>Endocarpon</taxon>
    </lineage>
</organism>
<proteinExistence type="predicted"/>
<dbReference type="EMBL" id="JAACFV010000024">
    <property type="protein sequence ID" value="KAF7510991.1"/>
    <property type="molecule type" value="Genomic_DNA"/>
</dbReference>
<dbReference type="OrthoDB" id="3527313at2759"/>
<evidence type="ECO:0000313" key="2">
    <source>
        <dbReference type="Proteomes" id="UP000606974"/>
    </source>
</evidence>
<reference evidence="1" key="1">
    <citation type="submission" date="2020-02" db="EMBL/GenBank/DDBJ databases">
        <authorList>
            <person name="Palmer J.M."/>
        </authorList>
    </citation>
    <scope>NUCLEOTIDE SEQUENCE</scope>
    <source>
        <strain evidence="1">EPUS1.4</strain>
        <tissue evidence="1">Thallus</tissue>
    </source>
</reference>
<sequence>MDNMVGRAILNPNRTLRDEAITALEAENEVNIIKIVWLSNRCAGKAYESMAVCFVKREQAVQALQTGYFSVSGGSAYTSVFRLE</sequence>
<keyword evidence="2" id="KW-1185">Reference proteome</keyword>
<gene>
    <name evidence="1" type="ORF">GJ744_005537</name>
</gene>
<name>A0A8H7APT7_9EURO</name>
<dbReference type="Proteomes" id="UP000606974">
    <property type="component" value="Unassembled WGS sequence"/>
</dbReference>
<comment type="caution">
    <text evidence="1">The sequence shown here is derived from an EMBL/GenBank/DDBJ whole genome shotgun (WGS) entry which is preliminary data.</text>
</comment>
<protein>
    <submittedName>
        <fullName evidence="1">Uncharacterized protein</fullName>
    </submittedName>
</protein>
<dbReference type="AlphaFoldDB" id="A0A8H7APT7"/>
<evidence type="ECO:0000313" key="1">
    <source>
        <dbReference type="EMBL" id="KAF7510991.1"/>
    </source>
</evidence>
<accession>A0A8H7APT7</accession>